<dbReference type="RefSeq" id="WP_013131011.1">
    <property type="nucleotide sequence ID" value="NC_014165.1"/>
</dbReference>
<dbReference type="InterPro" id="IPR043777">
    <property type="entry name" value="DUF5719"/>
</dbReference>
<dbReference type="EMBL" id="CP001874">
    <property type="protein sequence ID" value="ADG87478.1"/>
    <property type="molecule type" value="Genomic_DNA"/>
</dbReference>
<organism evidence="1 2">
    <name type="scientific">Thermobispora bispora (strain ATCC 19993 / DSM 43833 / CBS 139.67 / JCM 10125 / KCTC 9307 / NBRC 14880 / R51)</name>
    <dbReference type="NCBI Taxonomy" id="469371"/>
    <lineage>
        <taxon>Bacteria</taxon>
        <taxon>Bacillati</taxon>
        <taxon>Actinomycetota</taxon>
        <taxon>Actinomycetes</taxon>
        <taxon>Streptosporangiales</taxon>
        <taxon>Streptosporangiaceae</taxon>
        <taxon>Thermobispora</taxon>
    </lineage>
</organism>
<protein>
    <recommendedName>
        <fullName evidence="3">Secreted protein</fullName>
    </recommendedName>
</protein>
<dbReference type="HOGENOM" id="CLU_031881_0_0_11"/>
<keyword evidence="2" id="KW-1185">Reference proteome</keyword>
<dbReference type="Pfam" id="PF18986">
    <property type="entry name" value="DUF5719"/>
    <property type="match status" value="1"/>
</dbReference>
<evidence type="ECO:0008006" key="3">
    <source>
        <dbReference type="Google" id="ProtNLM"/>
    </source>
</evidence>
<evidence type="ECO:0000313" key="2">
    <source>
        <dbReference type="Proteomes" id="UP000006640"/>
    </source>
</evidence>
<gene>
    <name evidence="1" type="ordered locus">Tbis_0753</name>
</gene>
<accession>D6Y6A6</accession>
<reference evidence="1 2" key="1">
    <citation type="submission" date="2010-01" db="EMBL/GenBank/DDBJ databases">
        <title>The complete genome of Thermobispora bispora DSM 43833.</title>
        <authorList>
            <consortium name="US DOE Joint Genome Institute (JGI-PGF)"/>
            <person name="Lucas S."/>
            <person name="Copeland A."/>
            <person name="Lapidus A."/>
            <person name="Glavina del Rio T."/>
            <person name="Dalin E."/>
            <person name="Tice H."/>
            <person name="Bruce D."/>
            <person name="Goodwin L."/>
            <person name="Pitluck S."/>
            <person name="Kyrpides N."/>
            <person name="Mavromatis K."/>
            <person name="Ivanova N."/>
            <person name="Mikhailova N."/>
            <person name="Chertkov O."/>
            <person name="Brettin T."/>
            <person name="Detter J.C."/>
            <person name="Han C."/>
            <person name="Larimer F."/>
            <person name="Land M."/>
            <person name="Hauser L."/>
            <person name="Markowitz V."/>
            <person name="Cheng J.-F."/>
            <person name="Hugenholtz P."/>
            <person name="Woyke T."/>
            <person name="Wu D."/>
            <person name="Jando M."/>
            <person name="Schneider S."/>
            <person name="Klenk H.-P."/>
            <person name="Eisen J.A."/>
        </authorList>
    </citation>
    <scope>NUCLEOTIDE SEQUENCE [LARGE SCALE GENOMIC DNA]</scope>
    <source>
        <strain evidence="2">ATCC 19993 / DSM 43833 / CBS 139.67 / JCM 10125 / KCTC 9307 / NBRC 14880 / R51</strain>
    </source>
</reference>
<proteinExistence type="predicted"/>
<dbReference type="KEGG" id="tbi:Tbis_0753"/>
<evidence type="ECO:0000313" key="1">
    <source>
        <dbReference type="EMBL" id="ADG87478.1"/>
    </source>
</evidence>
<dbReference type="OrthoDB" id="3729011at2"/>
<name>D6Y6A6_THEBD</name>
<sequence>MKALIENRFGLLCLVLVALAAVYGVAHVTRPAPPSQAAARAVRAPVQAVSAVCPDPGGGRLSVITPSGGREAGKAVLTPVRAAREDGGSRGKRAAGTLATVERPGVLWQRTVPAALGPVAVAATGSMAPGLETAQTTRETSGPQRGLAGVRCTEPGSEAWFIGPGPAAANVLLYLANIDSAPAHVVLSIYSGEGPVLSDRDSSLILQPGRHRAIRLRDLAPTPLIMALRVSTTSGRVAAAVKAVFPNGQGVDWLPAAAPPSTRVVVPGIPSTAGQRELYVAAPGGQSTVVRVKAVLKDGSYALRNKESLEVPAESAATLDLTTGIGGQAAALVLESETPIVAGMKITGIGGAGQDVAFTAGATPIDIGSVVADGRASSAQSARLVLSAPFRGATVTVRLVPKEGPAPRPITVRIPAARTTEVDLVPPAGLKTGFSVVVQPQRGSGPVYGGRVLQEPDPQGLMITVQPLAVARTSVLVPPAVDSPSVVVR</sequence>
<dbReference type="AlphaFoldDB" id="D6Y6A6"/>
<dbReference type="STRING" id="469371.Tbis_0753"/>
<dbReference type="Proteomes" id="UP000006640">
    <property type="component" value="Chromosome"/>
</dbReference>
<dbReference type="eggNOG" id="ENOG5033632">
    <property type="taxonomic scope" value="Bacteria"/>
</dbReference>